<dbReference type="EMBL" id="BGZK01000103">
    <property type="protein sequence ID" value="GBP19021.1"/>
    <property type="molecule type" value="Genomic_DNA"/>
</dbReference>
<dbReference type="AlphaFoldDB" id="A0A4C1TY86"/>
<sequence>MRGTRTHARSIPVTGQREHSQRVASNIPTQEGERKIHKSRNNYRKPTSTAHGHANYDRGWLRVEQNIMLALIFEPKPVLKWKPITAEFRTETGTEGETEIEIRIETRSVLCLHNDIKSGARMGCNKLSERVEHVGSLGRADRSRADPTVSPDHAFHCDVIAGNHSNVPKEVSF</sequence>
<keyword evidence="3" id="KW-1185">Reference proteome</keyword>
<comment type="caution">
    <text evidence="2">The sequence shown here is derived from an EMBL/GenBank/DDBJ whole genome shotgun (WGS) entry which is preliminary data.</text>
</comment>
<accession>A0A4C1TY86</accession>
<feature type="region of interest" description="Disordered" evidence="1">
    <location>
        <begin position="1"/>
        <end position="52"/>
    </location>
</feature>
<gene>
    <name evidence="2" type="ORF">EVAR_78490_1</name>
</gene>
<protein>
    <submittedName>
        <fullName evidence="2">Uncharacterized protein</fullName>
    </submittedName>
</protein>
<evidence type="ECO:0000256" key="1">
    <source>
        <dbReference type="SAM" id="MobiDB-lite"/>
    </source>
</evidence>
<dbReference type="Proteomes" id="UP000299102">
    <property type="component" value="Unassembled WGS sequence"/>
</dbReference>
<name>A0A4C1TY86_EUMVA</name>
<proteinExistence type="predicted"/>
<evidence type="ECO:0000313" key="2">
    <source>
        <dbReference type="EMBL" id="GBP19021.1"/>
    </source>
</evidence>
<organism evidence="2 3">
    <name type="scientific">Eumeta variegata</name>
    <name type="common">Bagworm moth</name>
    <name type="synonym">Eumeta japonica</name>
    <dbReference type="NCBI Taxonomy" id="151549"/>
    <lineage>
        <taxon>Eukaryota</taxon>
        <taxon>Metazoa</taxon>
        <taxon>Ecdysozoa</taxon>
        <taxon>Arthropoda</taxon>
        <taxon>Hexapoda</taxon>
        <taxon>Insecta</taxon>
        <taxon>Pterygota</taxon>
        <taxon>Neoptera</taxon>
        <taxon>Endopterygota</taxon>
        <taxon>Lepidoptera</taxon>
        <taxon>Glossata</taxon>
        <taxon>Ditrysia</taxon>
        <taxon>Tineoidea</taxon>
        <taxon>Psychidae</taxon>
        <taxon>Oiketicinae</taxon>
        <taxon>Eumeta</taxon>
    </lineage>
</organism>
<reference evidence="2 3" key="1">
    <citation type="journal article" date="2019" name="Commun. Biol.">
        <title>The bagworm genome reveals a unique fibroin gene that provides high tensile strength.</title>
        <authorList>
            <person name="Kono N."/>
            <person name="Nakamura H."/>
            <person name="Ohtoshi R."/>
            <person name="Tomita M."/>
            <person name="Numata K."/>
            <person name="Arakawa K."/>
        </authorList>
    </citation>
    <scope>NUCLEOTIDE SEQUENCE [LARGE SCALE GENOMIC DNA]</scope>
</reference>
<evidence type="ECO:0000313" key="3">
    <source>
        <dbReference type="Proteomes" id="UP000299102"/>
    </source>
</evidence>